<feature type="binding site" evidence="8">
    <location>
        <begin position="126"/>
        <end position="130"/>
    </location>
    <ligand>
        <name>NADP(+)</name>
        <dbReference type="ChEBI" id="CHEBI:58349"/>
    </ligand>
</feature>
<comment type="caution">
    <text evidence="12">The sequence shown here is derived from an EMBL/GenBank/DDBJ whole genome shotgun (WGS) entry which is preliminary data.</text>
</comment>
<comment type="catalytic activity">
    <reaction evidence="7 8">
        <text>shikimate + NADP(+) = 3-dehydroshikimate + NADPH + H(+)</text>
        <dbReference type="Rhea" id="RHEA:17737"/>
        <dbReference type="ChEBI" id="CHEBI:15378"/>
        <dbReference type="ChEBI" id="CHEBI:16630"/>
        <dbReference type="ChEBI" id="CHEBI:36208"/>
        <dbReference type="ChEBI" id="CHEBI:57783"/>
        <dbReference type="ChEBI" id="CHEBI:58349"/>
        <dbReference type="EC" id="1.1.1.25"/>
    </reaction>
</comment>
<dbReference type="SUPFAM" id="SSF53223">
    <property type="entry name" value="Aminoacid dehydrogenase-like, N-terminal domain"/>
    <property type="match status" value="1"/>
</dbReference>
<dbReference type="PANTHER" id="PTHR21089">
    <property type="entry name" value="SHIKIMATE DEHYDROGENASE"/>
    <property type="match status" value="1"/>
</dbReference>
<dbReference type="Pfam" id="PF01488">
    <property type="entry name" value="Shikimate_DH"/>
    <property type="match status" value="1"/>
</dbReference>
<name>A0ABS1JHP1_9BURK</name>
<keyword evidence="4 8" id="KW-0521">NADP</keyword>
<feature type="active site" description="Proton acceptor" evidence="8">
    <location>
        <position position="65"/>
    </location>
</feature>
<keyword evidence="5 8" id="KW-0560">Oxidoreductase</keyword>
<dbReference type="PANTHER" id="PTHR21089:SF1">
    <property type="entry name" value="BIFUNCTIONAL 3-DEHYDROQUINATE DEHYDRATASE_SHIKIMATE DEHYDROGENASE, CHLOROPLASTIC"/>
    <property type="match status" value="1"/>
</dbReference>
<evidence type="ECO:0000256" key="7">
    <source>
        <dbReference type="ARBA" id="ARBA00049442"/>
    </source>
</evidence>
<comment type="similarity">
    <text evidence="8">Belongs to the shikimate dehydrogenase family.</text>
</comment>
<feature type="binding site" evidence="8">
    <location>
        <position position="218"/>
    </location>
    <ligand>
        <name>NADP(+)</name>
        <dbReference type="ChEBI" id="CHEBI:58349"/>
    </ligand>
</feature>
<dbReference type="Gene3D" id="3.40.50.10860">
    <property type="entry name" value="Leucine Dehydrogenase, chain A, domain 1"/>
    <property type="match status" value="1"/>
</dbReference>
<feature type="domain" description="Quinate/shikimate 5-dehydrogenase/glutamyl-tRNA reductase" evidence="9">
    <location>
        <begin position="116"/>
        <end position="195"/>
    </location>
</feature>
<dbReference type="InterPro" id="IPR046346">
    <property type="entry name" value="Aminoacid_DH-like_N_sf"/>
</dbReference>
<proteinExistence type="inferred from homology"/>
<dbReference type="InterPro" id="IPR006151">
    <property type="entry name" value="Shikm_DH/Glu-tRNA_Rdtase"/>
</dbReference>
<evidence type="ECO:0000256" key="6">
    <source>
        <dbReference type="ARBA" id="ARBA00023141"/>
    </source>
</evidence>
<evidence type="ECO:0000259" key="11">
    <source>
        <dbReference type="Pfam" id="PF18317"/>
    </source>
</evidence>
<gene>
    <name evidence="8 12" type="primary">aroE</name>
    <name evidence="12" type="ORF">JI746_01230</name>
</gene>
<feature type="binding site" evidence="8">
    <location>
        <begin position="14"/>
        <end position="16"/>
    </location>
    <ligand>
        <name>shikimate</name>
        <dbReference type="ChEBI" id="CHEBI:36208"/>
    </ligand>
</feature>
<dbReference type="InterPro" id="IPR013708">
    <property type="entry name" value="Shikimate_DH-bd_N"/>
</dbReference>
<keyword evidence="6 8" id="KW-0057">Aromatic amino acid biosynthesis</keyword>
<dbReference type="EC" id="1.1.1.25" evidence="2 8"/>
<evidence type="ECO:0000313" key="12">
    <source>
        <dbReference type="EMBL" id="MBL0423712.1"/>
    </source>
</evidence>
<evidence type="ECO:0000256" key="5">
    <source>
        <dbReference type="ARBA" id="ARBA00023002"/>
    </source>
</evidence>
<reference evidence="12 13" key="1">
    <citation type="journal article" date="2017" name="Int. J. Syst. Evol. Microbiol.">
        <title>Ramlibacter alkalitolerans sp. nov., alkali-tolerant bacterium isolated from soil of ginseng.</title>
        <authorList>
            <person name="Lee D.H."/>
            <person name="Cha C.J."/>
        </authorList>
    </citation>
    <scope>NUCLEOTIDE SEQUENCE [LARGE SCALE GENOMIC DNA]</scope>
    <source>
        <strain evidence="12 13">KACC 19305</strain>
    </source>
</reference>
<dbReference type="EMBL" id="JAEQND010000001">
    <property type="protein sequence ID" value="MBL0423712.1"/>
    <property type="molecule type" value="Genomic_DNA"/>
</dbReference>
<feature type="binding site" evidence="8">
    <location>
        <position position="220"/>
    </location>
    <ligand>
        <name>shikimate</name>
        <dbReference type="ChEBI" id="CHEBI:36208"/>
    </ligand>
</feature>
<dbReference type="NCBIfam" id="NF001310">
    <property type="entry name" value="PRK00258.1-2"/>
    <property type="match status" value="1"/>
</dbReference>
<evidence type="ECO:0000259" key="9">
    <source>
        <dbReference type="Pfam" id="PF01488"/>
    </source>
</evidence>
<feature type="domain" description="Shikimate dehydrogenase substrate binding N-terminal" evidence="10">
    <location>
        <begin position="6"/>
        <end position="88"/>
    </location>
</feature>
<feature type="domain" description="SDH C-terminal" evidence="11">
    <location>
        <begin position="241"/>
        <end position="271"/>
    </location>
</feature>
<dbReference type="Pfam" id="PF18317">
    <property type="entry name" value="SDH_C"/>
    <property type="match status" value="1"/>
</dbReference>
<feature type="binding site" evidence="8">
    <location>
        <position position="61"/>
    </location>
    <ligand>
        <name>shikimate</name>
        <dbReference type="ChEBI" id="CHEBI:36208"/>
    </ligand>
</feature>
<evidence type="ECO:0000256" key="2">
    <source>
        <dbReference type="ARBA" id="ARBA00012962"/>
    </source>
</evidence>
<dbReference type="InterPro" id="IPR041121">
    <property type="entry name" value="SDH_C"/>
</dbReference>
<feature type="binding site" evidence="8">
    <location>
        <position position="241"/>
    </location>
    <ligand>
        <name>NADP(+)</name>
        <dbReference type="ChEBI" id="CHEBI:58349"/>
    </ligand>
</feature>
<accession>A0ABS1JHP1</accession>
<keyword evidence="3 8" id="KW-0028">Amino-acid biosynthesis</keyword>
<feature type="binding site" evidence="8">
    <location>
        <begin position="150"/>
        <end position="155"/>
    </location>
    <ligand>
        <name>NADP(+)</name>
        <dbReference type="ChEBI" id="CHEBI:58349"/>
    </ligand>
</feature>
<evidence type="ECO:0000256" key="4">
    <source>
        <dbReference type="ARBA" id="ARBA00022857"/>
    </source>
</evidence>
<dbReference type="Pfam" id="PF08501">
    <property type="entry name" value="Shikimate_dh_N"/>
    <property type="match status" value="1"/>
</dbReference>
<evidence type="ECO:0000256" key="1">
    <source>
        <dbReference type="ARBA" id="ARBA00004871"/>
    </source>
</evidence>
<dbReference type="SUPFAM" id="SSF51735">
    <property type="entry name" value="NAD(P)-binding Rossmann-fold domains"/>
    <property type="match status" value="1"/>
</dbReference>
<dbReference type="RefSeq" id="WP_201686956.1">
    <property type="nucleotide sequence ID" value="NZ_JAEQND010000001.1"/>
</dbReference>
<dbReference type="Gene3D" id="3.40.50.720">
    <property type="entry name" value="NAD(P)-binding Rossmann-like Domain"/>
    <property type="match status" value="1"/>
</dbReference>
<dbReference type="GO" id="GO:0004764">
    <property type="term" value="F:shikimate 3-dehydrogenase (NADP+) activity"/>
    <property type="evidence" value="ECO:0007669"/>
    <property type="project" value="UniProtKB-EC"/>
</dbReference>
<feature type="binding site" evidence="8">
    <location>
        <position position="248"/>
    </location>
    <ligand>
        <name>shikimate</name>
        <dbReference type="ChEBI" id="CHEBI:36208"/>
    </ligand>
</feature>
<dbReference type="Proteomes" id="UP000622707">
    <property type="component" value="Unassembled WGS sequence"/>
</dbReference>
<comment type="function">
    <text evidence="8">Involved in the biosynthesis of the chorismate, which leads to the biosynthesis of aromatic amino acids. Catalyzes the reversible NADPH linked reduction of 3-dehydroshikimate (DHSA) to yield shikimate (SA).</text>
</comment>
<evidence type="ECO:0000256" key="3">
    <source>
        <dbReference type="ARBA" id="ARBA00022605"/>
    </source>
</evidence>
<dbReference type="HAMAP" id="MF_00222">
    <property type="entry name" value="Shikimate_DH_AroE"/>
    <property type="match status" value="1"/>
</dbReference>
<dbReference type="NCBIfam" id="TIGR00507">
    <property type="entry name" value="aroE"/>
    <property type="match status" value="1"/>
</dbReference>
<sequence>MDRYCVMGNPVEHSRSPWIHARFAALTGQPVEYGRRLVPLAGFAAALQAFRAEGGRGCNVTVPFKFEAATLVSHRSERAALAGACNTLRFEAGGIYGDNTDGLGLVHDLQDNAGVALAGRDVLLIGAGGAAAGVLGPLVEAKPRRIVVANRTPEKAQALVARHAMLADATGVRLEACGLDAVPGAFDVVVNGTASSLSGAEVPVPASVLRPGALACDMMYGPAAEGFLQWARAHGASGRDGLGMLVEQAAEAFLVWRGVRPPSAQVLAELRQELAR</sequence>
<feature type="binding site" evidence="8">
    <location>
        <position position="77"/>
    </location>
    <ligand>
        <name>NADP(+)</name>
        <dbReference type="ChEBI" id="CHEBI:58349"/>
    </ligand>
</feature>
<keyword evidence="13" id="KW-1185">Reference proteome</keyword>
<organism evidence="12 13">
    <name type="scientific">Ramlibacter alkalitolerans</name>
    <dbReference type="NCBI Taxonomy" id="2039631"/>
    <lineage>
        <taxon>Bacteria</taxon>
        <taxon>Pseudomonadati</taxon>
        <taxon>Pseudomonadota</taxon>
        <taxon>Betaproteobacteria</taxon>
        <taxon>Burkholderiales</taxon>
        <taxon>Comamonadaceae</taxon>
        <taxon>Ramlibacter</taxon>
    </lineage>
</organism>
<feature type="binding site" evidence="8">
    <location>
        <position position="101"/>
    </location>
    <ligand>
        <name>shikimate</name>
        <dbReference type="ChEBI" id="CHEBI:36208"/>
    </ligand>
</feature>
<dbReference type="CDD" id="cd01065">
    <property type="entry name" value="NAD_bind_Shikimate_DH"/>
    <property type="match status" value="1"/>
</dbReference>
<evidence type="ECO:0000313" key="13">
    <source>
        <dbReference type="Proteomes" id="UP000622707"/>
    </source>
</evidence>
<dbReference type="InterPro" id="IPR022893">
    <property type="entry name" value="Shikimate_DH_fam"/>
</dbReference>
<evidence type="ECO:0000259" key="10">
    <source>
        <dbReference type="Pfam" id="PF08501"/>
    </source>
</evidence>
<comment type="subunit">
    <text evidence="8">Homodimer.</text>
</comment>
<feature type="binding site" evidence="8">
    <location>
        <position position="86"/>
    </location>
    <ligand>
        <name>shikimate</name>
        <dbReference type="ChEBI" id="CHEBI:36208"/>
    </ligand>
</feature>
<dbReference type="InterPro" id="IPR011342">
    <property type="entry name" value="Shikimate_DH"/>
</dbReference>
<protein>
    <recommendedName>
        <fullName evidence="2 8">Shikimate dehydrogenase (NADP(+))</fullName>
        <shortName evidence="8">SDH</shortName>
        <ecNumber evidence="2 8">1.1.1.25</ecNumber>
    </recommendedName>
</protein>
<comment type="pathway">
    <text evidence="1 8">Metabolic intermediate biosynthesis; chorismate biosynthesis; chorismate from D-erythrose 4-phosphate and phosphoenolpyruvate: step 4/7.</text>
</comment>
<dbReference type="InterPro" id="IPR036291">
    <property type="entry name" value="NAD(P)-bd_dom_sf"/>
</dbReference>
<evidence type="ECO:0000256" key="8">
    <source>
        <dbReference type="HAMAP-Rule" id="MF_00222"/>
    </source>
</evidence>